<comment type="caution">
    <text evidence="1">The sequence shown here is derived from an EMBL/GenBank/DDBJ whole genome shotgun (WGS) entry which is preliminary data.</text>
</comment>
<name>A0AB34J730_PRYPA</name>
<reference evidence="1 2" key="1">
    <citation type="journal article" date="2024" name="Science">
        <title>Giant polyketide synthase enzymes in the biosynthesis of giant marine polyether toxins.</title>
        <authorList>
            <person name="Fallon T.R."/>
            <person name="Shende V.V."/>
            <person name="Wierzbicki I.H."/>
            <person name="Pendleton A.L."/>
            <person name="Watervoot N.F."/>
            <person name="Auber R.P."/>
            <person name="Gonzalez D.J."/>
            <person name="Wisecaver J.H."/>
            <person name="Moore B.S."/>
        </authorList>
    </citation>
    <scope>NUCLEOTIDE SEQUENCE [LARGE SCALE GENOMIC DNA]</scope>
    <source>
        <strain evidence="1 2">12B1</strain>
    </source>
</reference>
<accession>A0AB34J730</accession>
<dbReference type="Proteomes" id="UP001515480">
    <property type="component" value="Unassembled WGS sequence"/>
</dbReference>
<dbReference type="EMBL" id="JBGBPQ010000012">
    <property type="protein sequence ID" value="KAL1514443.1"/>
    <property type="molecule type" value="Genomic_DNA"/>
</dbReference>
<organism evidence="1 2">
    <name type="scientific">Prymnesium parvum</name>
    <name type="common">Toxic golden alga</name>
    <dbReference type="NCBI Taxonomy" id="97485"/>
    <lineage>
        <taxon>Eukaryota</taxon>
        <taxon>Haptista</taxon>
        <taxon>Haptophyta</taxon>
        <taxon>Prymnesiophyceae</taxon>
        <taxon>Prymnesiales</taxon>
        <taxon>Prymnesiaceae</taxon>
        <taxon>Prymnesium</taxon>
    </lineage>
</organism>
<keyword evidence="2" id="KW-1185">Reference proteome</keyword>
<proteinExistence type="predicted"/>
<sequence length="94" mass="10318">MTRLRSFTQVRGLVFGNYGEASADVHDLVALAASKLAGMRWQLAGARSATEMRAFLVSRCRRRVGLATVQAMARHRHADFYSYQAWGSEAAVGA</sequence>
<evidence type="ECO:0000313" key="1">
    <source>
        <dbReference type="EMBL" id="KAL1514443.1"/>
    </source>
</evidence>
<dbReference type="AlphaFoldDB" id="A0AB34J730"/>
<evidence type="ECO:0000313" key="2">
    <source>
        <dbReference type="Proteomes" id="UP001515480"/>
    </source>
</evidence>
<gene>
    <name evidence="1" type="ORF">AB1Y20_003542</name>
</gene>
<protein>
    <submittedName>
        <fullName evidence="1">Uncharacterized protein</fullName>
    </submittedName>
</protein>